<dbReference type="PANTHER" id="PTHR45828">
    <property type="entry name" value="CYTOCHROME B561/FERRIC REDUCTASE TRANSMEMBRANE"/>
    <property type="match status" value="1"/>
</dbReference>
<dbReference type="KEGG" id="cvn:111138075"/>
<protein>
    <submittedName>
        <fullName evidence="3">Uncharacterized protein LOC111138075</fullName>
    </submittedName>
</protein>
<dbReference type="GeneID" id="111138075"/>
<dbReference type="InterPro" id="IPR051237">
    <property type="entry name" value="Ferric-chelate_Red/DefProt"/>
</dbReference>
<reference evidence="3" key="1">
    <citation type="submission" date="2025-08" db="UniProtKB">
        <authorList>
            <consortium name="RefSeq"/>
        </authorList>
    </citation>
    <scope>IDENTIFICATION</scope>
    <source>
        <tissue evidence="3">Whole sample</tissue>
    </source>
</reference>
<dbReference type="Proteomes" id="UP000694844">
    <property type="component" value="Chromosome 5"/>
</dbReference>
<sequence length="321" mass="35657">MIWSLYPYISVARMNHFTNMVRHTAPGCLRASSTLAKMVERWLAGFFCLTIVILSIRRTLAYGSGAPPMTSVCEQRQPLHRSGRDVIPPLIETPSVSMTTNVSETNGGSIIKVFLSGGNTTFRGFLVEATVNLKVNNDDLPLNGDFLPSSDIKQVPCSWNQRMVTHSSPAPKPNITLFYRVPNTAADVRFRATVVQSYKNYWVNVTAPLVSVTQSSSAMSSRSNISRQWLQTLVQVARSTTRGTKERDSDIRSRFSQGFSGVLNKDNVMASKEILTSLPYRMMEKNTDDSLQTDSNSVETAISGFLTGKLELMHTIEAFLQ</sequence>
<evidence type="ECO:0000259" key="1">
    <source>
        <dbReference type="PROSITE" id="PS51019"/>
    </source>
</evidence>
<keyword evidence="2" id="KW-1185">Reference proteome</keyword>
<dbReference type="CDD" id="cd08544">
    <property type="entry name" value="Reeler"/>
    <property type="match status" value="1"/>
</dbReference>
<evidence type="ECO:0000313" key="2">
    <source>
        <dbReference type="Proteomes" id="UP000694844"/>
    </source>
</evidence>
<dbReference type="AlphaFoldDB" id="A0A8B8EZU1"/>
<dbReference type="GO" id="GO:0016020">
    <property type="term" value="C:membrane"/>
    <property type="evidence" value="ECO:0007669"/>
    <property type="project" value="TreeGrafter"/>
</dbReference>
<proteinExistence type="predicted"/>
<organism evidence="2 3">
    <name type="scientific">Crassostrea virginica</name>
    <name type="common">Eastern oyster</name>
    <dbReference type="NCBI Taxonomy" id="6565"/>
    <lineage>
        <taxon>Eukaryota</taxon>
        <taxon>Metazoa</taxon>
        <taxon>Spiralia</taxon>
        <taxon>Lophotrochozoa</taxon>
        <taxon>Mollusca</taxon>
        <taxon>Bivalvia</taxon>
        <taxon>Autobranchia</taxon>
        <taxon>Pteriomorphia</taxon>
        <taxon>Ostreida</taxon>
        <taxon>Ostreoidea</taxon>
        <taxon>Ostreidae</taxon>
        <taxon>Crassostrea</taxon>
    </lineage>
</organism>
<dbReference type="PANTHER" id="PTHR45828:SF33">
    <property type="entry name" value="DOMON DOMAIN-CONTAINING PROTEIN"/>
    <property type="match status" value="1"/>
</dbReference>
<name>A0A8B8EZU1_CRAVI</name>
<evidence type="ECO:0000313" key="3">
    <source>
        <dbReference type="RefSeq" id="XP_022345585.1"/>
    </source>
</evidence>
<dbReference type="PROSITE" id="PS51019">
    <property type="entry name" value="REELIN"/>
    <property type="match status" value="1"/>
</dbReference>
<gene>
    <name evidence="3" type="primary">LOC111138075</name>
</gene>
<dbReference type="Gene3D" id="2.60.40.4060">
    <property type="entry name" value="Reeler domain"/>
    <property type="match status" value="1"/>
</dbReference>
<dbReference type="RefSeq" id="XP_022345585.1">
    <property type="nucleotide sequence ID" value="XM_022489877.1"/>
</dbReference>
<dbReference type="InterPro" id="IPR042307">
    <property type="entry name" value="Reeler_sf"/>
</dbReference>
<dbReference type="InterPro" id="IPR002861">
    <property type="entry name" value="Reeler_dom"/>
</dbReference>
<dbReference type="OrthoDB" id="6418377at2759"/>
<accession>A0A8B8EZU1</accession>
<dbReference type="Pfam" id="PF02014">
    <property type="entry name" value="Reeler"/>
    <property type="match status" value="1"/>
</dbReference>
<feature type="domain" description="Reelin" evidence="1">
    <location>
        <begin position="58"/>
        <end position="228"/>
    </location>
</feature>